<keyword evidence="4" id="KW-0498">Mitosis</keyword>
<dbReference type="EMBL" id="CAJVCH010016900">
    <property type="protein sequence ID" value="CAG7682143.1"/>
    <property type="molecule type" value="Genomic_DNA"/>
</dbReference>
<comment type="caution">
    <text evidence="13">The sequence shown here is derived from an EMBL/GenBank/DDBJ whole genome shotgun (WGS) entry which is preliminary data.</text>
</comment>
<evidence type="ECO:0000313" key="13">
    <source>
        <dbReference type="EMBL" id="CAG7682143.1"/>
    </source>
</evidence>
<dbReference type="GO" id="GO:0051301">
    <property type="term" value="P:cell division"/>
    <property type="evidence" value="ECO:0007669"/>
    <property type="project" value="UniProtKB-KW"/>
</dbReference>
<dbReference type="GO" id="GO:0005634">
    <property type="term" value="C:nucleus"/>
    <property type="evidence" value="ECO:0007669"/>
    <property type="project" value="TreeGrafter"/>
</dbReference>
<dbReference type="Pfam" id="PF00176">
    <property type="entry name" value="SNF2-rel_dom"/>
    <property type="match status" value="1"/>
</dbReference>
<dbReference type="AlphaFoldDB" id="A0A8J2J926"/>
<keyword evidence="6" id="KW-0469">Meiosis</keyword>
<keyword evidence="3" id="KW-0132">Cell division</keyword>
<name>A0A8J2J926_9HEXA</name>
<comment type="subunit">
    <text evidence="1">Interacts (via N-terminus) with spn-A/Rad51.</text>
</comment>
<feature type="domain" description="Helicase C-terminal" evidence="12">
    <location>
        <begin position="441"/>
        <end position="601"/>
    </location>
</feature>
<organism evidence="13 14">
    <name type="scientific">Allacma fusca</name>
    <dbReference type="NCBI Taxonomy" id="39272"/>
    <lineage>
        <taxon>Eukaryota</taxon>
        <taxon>Metazoa</taxon>
        <taxon>Ecdysozoa</taxon>
        <taxon>Arthropoda</taxon>
        <taxon>Hexapoda</taxon>
        <taxon>Collembola</taxon>
        <taxon>Symphypleona</taxon>
        <taxon>Sminthuridae</taxon>
        <taxon>Allacma</taxon>
    </lineage>
</organism>
<evidence type="ECO:0000256" key="10">
    <source>
        <dbReference type="SAM" id="MobiDB-lite"/>
    </source>
</evidence>
<dbReference type="CDD" id="cd18004">
    <property type="entry name" value="DEXHc_RAD54"/>
    <property type="match status" value="1"/>
</dbReference>
<dbReference type="PANTHER" id="PTHR45629:SF7">
    <property type="entry name" value="DNA EXCISION REPAIR PROTEIN ERCC-6-RELATED"/>
    <property type="match status" value="1"/>
</dbReference>
<comment type="function">
    <text evidence="8">Involved in mitotic DNA repair and meiotic recombination. Functions in the recombinational DNA repair pathway. Essential for interhomolog gene conversion (GC), but may have a less important role in intersister GC than spn-A/Rad51. In the presence of DNA, spn-A/Rad51 enhances the ATPase activity of okr/Rad54.</text>
</comment>
<keyword evidence="7" id="KW-0131">Cell cycle</keyword>
<dbReference type="GO" id="GO:0007131">
    <property type="term" value="P:reciprocal meiotic recombination"/>
    <property type="evidence" value="ECO:0007669"/>
    <property type="project" value="TreeGrafter"/>
</dbReference>
<evidence type="ECO:0000256" key="1">
    <source>
        <dbReference type="ARBA" id="ARBA00011467"/>
    </source>
</evidence>
<dbReference type="InterPro" id="IPR000330">
    <property type="entry name" value="SNF2_N"/>
</dbReference>
<evidence type="ECO:0000313" key="14">
    <source>
        <dbReference type="Proteomes" id="UP000708208"/>
    </source>
</evidence>
<reference evidence="13" key="1">
    <citation type="submission" date="2021-06" db="EMBL/GenBank/DDBJ databases">
        <authorList>
            <person name="Hodson N. C."/>
            <person name="Mongue J. A."/>
            <person name="Jaron S. K."/>
        </authorList>
    </citation>
    <scope>NUCLEOTIDE SEQUENCE</scope>
</reference>
<evidence type="ECO:0000256" key="7">
    <source>
        <dbReference type="ARBA" id="ARBA00023306"/>
    </source>
</evidence>
<dbReference type="SMART" id="SM00490">
    <property type="entry name" value="HELICc"/>
    <property type="match status" value="1"/>
</dbReference>
<sequence>LETSRNHKLPEEIITGVILRIGNKEVELQDLCEADSPLDDDSSSQPLSQCLPKNLPTKAITKPFINPCAPGTYVPVDRGNRDSAKPLFDPNFPGSFVLPEPDWDHQLIHNREGLPVISVVVDPHLARHLRTHQRLGVEFLYKSAYLAPLKQTGAILADDMGLGKTLQCITLIWTLLKQGPYDRKEVVKRVLIVTPSSLVHNWEKEFLRWLGNERLRVFAVDSNSPLDKCPGHIPIIIISYEMALRSENLLKSKRIDLIICDEAHKIKNMKNQAYQMLKNLSCTRRILLTGTPVQNDLMELYSLVDFVMPGVLGSEAEFRKEYVIPISKYQDDNSSRMQKGIGMMQAQRLNASISAFFLRRDSSIMLKYLPGRVTQIVFCTPAPFQAKLYSAVVNSEITMDCINGSCQSPLAVILLLKKICNHPFLAHPKNQTDSRSKEIYDILQSIFPSNNEGHKVVLVSHYTKTLNVLENLCKSRCYSFVRLDGSTAAKERIGIVDKFNSSAQPVVFLLSSKAGGVGLNLQSSSKIILYDIDWNPAHDVQAMARCWRPGQRKETHIYRLLTSGTIEERIYQRQISKQDVSGSVVDLLLSNNIRFSPDELKDIFTFYENGCLTHELMQCDCDGNGLNIMEVDSDDEKDQKENDPPKKKRKIDGMGELMHWEHFSQPLQEDMLEPALVHPSIDFIFRNKSALTPEAEEIEQG</sequence>
<dbReference type="GO" id="GO:0016787">
    <property type="term" value="F:hydrolase activity"/>
    <property type="evidence" value="ECO:0007669"/>
    <property type="project" value="UniProtKB-KW"/>
</dbReference>
<dbReference type="InterPro" id="IPR001650">
    <property type="entry name" value="Helicase_C-like"/>
</dbReference>
<dbReference type="SMART" id="SM00487">
    <property type="entry name" value="DEXDc"/>
    <property type="match status" value="1"/>
</dbReference>
<dbReference type="InterPro" id="IPR014001">
    <property type="entry name" value="Helicase_ATP-bd"/>
</dbReference>
<accession>A0A8J2J926</accession>
<feature type="region of interest" description="Disordered" evidence="10">
    <location>
        <begin position="632"/>
        <end position="654"/>
    </location>
</feature>
<dbReference type="OrthoDB" id="413460at2759"/>
<evidence type="ECO:0000256" key="3">
    <source>
        <dbReference type="ARBA" id="ARBA00022618"/>
    </source>
</evidence>
<evidence type="ECO:0000256" key="5">
    <source>
        <dbReference type="ARBA" id="ARBA00022801"/>
    </source>
</evidence>
<evidence type="ECO:0000256" key="2">
    <source>
        <dbReference type="ARBA" id="ARBA00015341"/>
    </source>
</evidence>
<dbReference type="PROSITE" id="PS51194">
    <property type="entry name" value="HELICASE_CTER"/>
    <property type="match status" value="1"/>
</dbReference>
<gene>
    <name evidence="13" type="ORF">AFUS01_LOCUS2881</name>
</gene>
<dbReference type="Pfam" id="PF00271">
    <property type="entry name" value="Helicase_C"/>
    <property type="match status" value="1"/>
</dbReference>
<keyword evidence="5" id="KW-0378">Hydrolase</keyword>
<feature type="non-terminal residue" evidence="13">
    <location>
        <position position="701"/>
    </location>
</feature>
<evidence type="ECO:0000259" key="12">
    <source>
        <dbReference type="PROSITE" id="PS51194"/>
    </source>
</evidence>
<dbReference type="CDD" id="cd18793">
    <property type="entry name" value="SF2_C_SNF"/>
    <property type="match status" value="1"/>
</dbReference>
<dbReference type="PROSITE" id="PS51192">
    <property type="entry name" value="HELICASE_ATP_BIND_1"/>
    <property type="match status" value="1"/>
</dbReference>
<dbReference type="GO" id="GO:0015616">
    <property type="term" value="F:DNA translocase activity"/>
    <property type="evidence" value="ECO:0007669"/>
    <property type="project" value="TreeGrafter"/>
</dbReference>
<evidence type="ECO:0000256" key="4">
    <source>
        <dbReference type="ARBA" id="ARBA00022776"/>
    </source>
</evidence>
<dbReference type="FunFam" id="3.40.50.10810:FF:000020">
    <property type="entry name" value="DNA repair and recombination protein RAD54B"/>
    <property type="match status" value="1"/>
</dbReference>
<dbReference type="InterPro" id="IPR049730">
    <property type="entry name" value="SNF2/RAD54-like_C"/>
</dbReference>
<feature type="domain" description="Helicase ATP-binding" evidence="11">
    <location>
        <begin position="145"/>
        <end position="310"/>
    </location>
</feature>
<dbReference type="GO" id="GO:0000724">
    <property type="term" value="P:double-strand break repair via homologous recombination"/>
    <property type="evidence" value="ECO:0007669"/>
    <property type="project" value="TreeGrafter"/>
</dbReference>
<protein>
    <recommendedName>
        <fullName evidence="2">DNA repair and recombination protein RAD54-like</fullName>
    </recommendedName>
    <alternativeName>
        <fullName evidence="9">Protein okra</fullName>
    </alternativeName>
</protein>
<evidence type="ECO:0000256" key="9">
    <source>
        <dbReference type="ARBA" id="ARBA00029956"/>
    </source>
</evidence>
<proteinExistence type="predicted"/>
<keyword evidence="14" id="KW-1185">Reference proteome</keyword>
<evidence type="ECO:0000259" key="11">
    <source>
        <dbReference type="PROSITE" id="PS51192"/>
    </source>
</evidence>
<dbReference type="Proteomes" id="UP000708208">
    <property type="component" value="Unassembled WGS sequence"/>
</dbReference>
<evidence type="ECO:0000256" key="6">
    <source>
        <dbReference type="ARBA" id="ARBA00023254"/>
    </source>
</evidence>
<dbReference type="InterPro" id="IPR050496">
    <property type="entry name" value="SNF2_RAD54_helicase_repair"/>
</dbReference>
<dbReference type="GO" id="GO:0005524">
    <property type="term" value="F:ATP binding"/>
    <property type="evidence" value="ECO:0007669"/>
    <property type="project" value="InterPro"/>
</dbReference>
<evidence type="ECO:0000256" key="8">
    <source>
        <dbReference type="ARBA" id="ARBA00024776"/>
    </source>
</evidence>
<dbReference type="PANTHER" id="PTHR45629">
    <property type="entry name" value="SNF2/RAD54 FAMILY MEMBER"/>
    <property type="match status" value="1"/>
</dbReference>